<proteinExistence type="predicted"/>
<gene>
    <name evidence="2" type="ORF">LCGC14_0369750</name>
</gene>
<evidence type="ECO:0000313" key="2">
    <source>
        <dbReference type="EMBL" id="KKN76466.1"/>
    </source>
</evidence>
<organism evidence="2">
    <name type="scientific">marine sediment metagenome</name>
    <dbReference type="NCBI Taxonomy" id="412755"/>
    <lineage>
        <taxon>unclassified sequences</taxon>
        <taxon>metagenomes</taxon>
        <taxon>ecological metagenomes</taxon>
    </lineage>
</organism>
<dbReference type="InterPro" id="IPR007499">
    <property type="entry name" value="ERF_bacteria_virus"/>
</dbReference>
<sequence length="228" mass="24719">MKKSDTIGELAQALVQVQKVLEGAKKDSTNPFFKSKYADLSSVWDACRKPLAENNLAVIQTMDTYEGAGFIIETTLAHISGEWISGRLSITPVKDDPQGIGSAITYGRRYTLAAIVGVCPEDDDAESAMDRKGKAVQTTSAPSQGKEPIPEGEPRTSPGVREPVTRKSLEERIKGLLRAQGIKGVNQLADYLKENHFAETSIENLSDDGLTGLVTLLGKEVEPKDIPY</sequence>
<reference evidence="2" key="1">
    <citation type="journal article" date="2015" name="Nature">
        <title>Complex archaea that bridge the gap between prokaryotes and eukaryotes.</title>
        <authorList>
            <person name="Spang A."/>
            <person name="Saw J.H."/>
            <person name="Jorgensen S.L."/>
            <person name="Zaremba-Niedzwiedzka K."/>
            <person name="Martijn J."/>
            <person name="Lind A.E."/>
            <person name="van Eijk R."/>
            <person name="Schleper C."/>
            <person name="Guy L."/>
            <person name="Ettema T.J."/>
        </authorList>
    </citation>
    <scope>NUCLEOTIDE SEQUENCE</scope>
</reference>
<evidence type="ECO:0000256" key="1">
    <source>
        <dbReference type="SAM" id="MobiDB-lite"/>
    </source>
</evidence>
<feature type="region of interest" description="Disordered" evidence="1">
    <location>
        <begin position="124"/>
        <end position="167"/>
    </location>
</feature>
<protein>
    <recommendedName>
        <fullName evidence="3">ERF family protein</fullName>
    </recommendedName>
</protein>
<dbReference type="Pfam" id="PF04404">
    <property type="entry name" value="ERF"/>
    <property type="match status" value="1"/>
</dbReference>
<dbReference type="AlphaFoldDB" id="A0A0F9VSN1"/>
<comment type="caution">
    <text evidence="2">The sequence shown here is derived from an EMBL/GenBank/DDBJ whole genome shotgun (WGS) entry which is preliminary data.</text>
</comment>
<dbReference type="EMBL" id="LAZR01000295">
    <property type="protein sequence ID" value="KKN76466.1"/>
    <property type="molecule type" value="Genomic_DNA"/>
</dbReference>
<evidence type="ECO:0008006" key="3">
    <source>
        <dbReference type="Google" id="ProtNLM"/>
    </source>
</evidence>
<name>A0A0F9VSN1_9ZZZZ</name>
<accession>A0A0F9VSN1</accession>